<dbReference type="GO" id="GO:0016746">
    <property type="term" value="F:acyltransferase activity"/>
    <property type="evidence" value="ECO:0007669"/>
    <property type="project" value="UniProtKB-UniRule"/>
</dbReference>
<reference evidence="3 4" key="1">
    <citation type="submission" date="2020-08" db="EMBL/GenBank/DDBJ databases">
        <title>Genomic Encyclopedia of Type Strains, Phase IV (KMG-IV): sequencing the most valuable type-strain genomes for metagenomic binning, comparative biology and taxonomic classification.</title>
        <authorList>
            <person name="Goeker M."/>
        </authorList>
    </citation>
    <scope>NUCLEOTIDE SEQUENCE [LARGE SCALE GENOMIC DNA]</scope>
    <source>
        <strain evidence="3 4">DSM 101064</strain>
    </source>
</reference>
<keyword evidence="2" id="KW-0204">Cytolysis</keyword>
<dbReference type="AlphaFoldDB" id="A0A7W9EZS2"/>
<comment type="similarity">
    <text evidence="1 2">Belongs to the RTX toxin acyltransferase family.</text>
</comment>
<evidence type="ECO:0000313" key="4">
    <source>
        <dbReference type="Proteomes" id="UP000535415"/>
    </source>
</evidence>
<dbReference type="GO" id="GO:0009404">
    <property type="term" value="P:toxin metabolic process"/>
    <property type="evidence" value="ECO:0007669"/>
    <property type="project" value="UniProtKB-UniRule"/>
</dbReference>
<dbReference type="RefSeq" id="WP_183531117.1">
    <property type="nucleotide sequence ID" value="NZ_JACIJM010000018.1"/>
</dbReference>
<evidence type="ECO:0000256" key="1">
    <source>
        <dbReference type="ARBA" id="ARBA00005686"/>
    </source>
</evidence>
<keyword evidence="2" id="KW-0963">Cytoplasm</keyword>
<accession>A0A7W9EZS2</accession>
<comment type="caution">
    <text evidence="3">The sequence shown here is derived from an EMBL/GenBank/DDBJ whole genome shotgun (WGS) entry which is preliminary data.</text>
</comment>
<gene>
    <name evidence="3" type="ORF">FHS72_003662</name>
</gene>
<comment type="subcellular location">
    <subcellularLocation>
        <location evidence="2">Cytoplasm</location>
    </subcellularLocation>
</comment>
<dbReference type="GO" id="GO:0005737">
    <property type="term" value="C:cytoplasm"/>
    <property type="evidence" value="ECO:0007669"/>
    <property type="project" value="UniProtKB-SubCell"/>
</dbReference>
<dbReference type="Proteomes" id="UP000535415">
    <property type="component" value="Unassembled WGS sequence"/>
</dbReference>
<keyword evidence="2 3" id="KW-0808">Transferase</keyword>
<proteinExistence type="inferred from homology"/>
<dbReference type="EMBL" id="JACIJM010000018">
    <property type="protein sequence ID" value="MBB5724014.1"/>
    <property type="molecule type" value="Genomic_DNA"/>
</dbReference>
<evidence type="ECO:0000256" key="2">
    <source>
        <dbReference type="RuleBase" id="RU368102"/>
    </source>
</evidence>
<sequence>MVNLDYYASTGFALELLAQSRYHKQHHFGDYFRTEILPALWRNQARFYLTDDGVPTAMVTWAWLNEDVEKDLHATGRSLDGEEWNCGDRLFFNDWVTPYNNIREVVYDMAHNIFPDQTATSLRRNQDGSVRRINRWTGATLRCDQEAVA</sequence>
<dbReference type="GO" id="GO:0031640">
    <property type="term" value="P:killing of cells of another organism"/>
    <property type="evidence" value="ECO:0007669"/>
    <property type="project" value="UniProtKB-KW"/>
</dbReference>
<dbReference type="EC" id="2.3.1.-" evidence="2"/>
<protein>
    <recommendedName>
        <fullName evidence="2">RTX toxin-activating lysine-acyltransferase</fullName>
        <ecNumber evidence="2">2.3.1.-</ecNumber>
    </recommendedName>
</protein>
<name>A0A7W9EZS2_9RHOB</name>
<comment type="function">
    <text evidence="2">Involved in fatty acylation of protoxin at internal lysine residues, thereby converting it to the active toxin.</text>
</comment>
<organism evidence="3 4">
    <name type="scientific">Yoonia ponticola</name>
    <dbReference type="NCBI Taxonomy" id="1524255"/>
    <lineage>
        <taxon>Bacteria</taxon>
        <taxon>Pseudomonadati</taxon>
        <taxon>Pseudomonadota</taxon>
        <taxon>Alphaproteobacteria</taxon>
        <taxon>Rhodobacterales</taxon>
        <taxon>Paracoccaceae</taxon>
        <taxon>Yoonia</taxon>
    </lineage>
</organism>
<dbReference type="Pfam" id="PF02794">
    <property type="entry name" value="HlyC"/>
    <property type="match status" value="1"/>
</dbReference>
<evidence type="ECO:0000313" key="3">
    <source>
        <dbReference type="EMBL" id="MBB5724014.1"/>
    </source>
</evidence>
<keyword evidence="2 3" id="KW-0012">Acyltransferase</keyword>
<dbReference type="InterPro" id="IPR003996">
    <property type="entry name" value="RTX_toxin-activating_protC_bac"/>
</dbReference>
<keyword evidence="4" id="KW-1185">Reference proteome</keyword>